<dbReference type="AlphaFoldDB" id="A0A6A5XA92"/>
<name>A0A6A5XA92_9PLEO</name>
<feature type="compositionally biased region" description="Basic and acidic residues" evidence="1">
    <location>
        <begin position="48"/>
        <end position="57"/>
    </location>
</feature>
<reference evidence="2" key="1">
    <citation type="journal article" date="2020" name="Stud. Mycol.">
        <title>101 Dothideomycetes genomes: a test case for predicting lifestyles and emergence of pathogens.</title>
        <authorList>
            <person name="Haridas S."/>
            <person name="Albert R."/>
            <person name="Binder M."/>
            <person name="Bloem J."/>
            <person name="Labutti K."/>
            <person name="Salamov A."/>
            <person name="Andreopoulos B."/>
            <person name="Baker S."/>
            <person name="Barry K."/>
            <person name="Bills G."/>
            <person name="Bluhm B."/>
            <person name="Cannon C."/>
            <person name="Castanera R."/>
            <person name="Culley D."/>
            <person name="Daum C."/>
            <person name="Ezra D."/>
            <person name="Gonzalez J."/>
            <person name="Henrissat B."/>
            <person name="Kuo A."/>
            <person name="Liang C."/>
            <person name="Lipzen A."/>
            <person name="Lutzoni F."/>
            <person name="Magnuson J."/>
            <person name="Mondo S."/>
            <person name="Nolan M."/>
            <person name="Ohm R."/>
            <person name="Pangilinan J."/>
            <person name="Park H.-J."/>
            <person name="Ramirez L."/>
            <person name="Alfaro M."/>
            <person name="Sun H."/>
            <person name="Tritt A."/>
            <person name="Yoshinaga Y."/>
            <person name="Zwiers L.-H."/>
            <person name="Turgeon B."/>
            <person name="Goodwin S."/>
            <person name="Spatafora J."/>
            <person name="Crous P."/>
            <person name="Grigoriev I."/>
        </authorList>
    </citation>
    <scope>NUCLEOTIDE SEQUENCE</scope>
    <source>
        <strain evidence="2">CBS 175.79</strain>
    </source>
</reference>
<dbReference type="RefSeq" id="XP_033378314.1">
    <property type="nucleotide sequence ID" value="XM_033529373.1"/>
</dbReference>
<evidence type="ECO:0000313" key="2">
    <source>
        <dbReference type="EMBL" id="KAF2009975.1"/>
    </source>
</evidence>
<feature type="region of interest" description="Disordered" evidence="1">
    <location>
        <begin position="17"/>
        <end position="57"/>
    </location>
</feature>
<gene>
    <name evidence="2" type="ORF">BU24DRAFT_428016</name>
</gene>
<organism evidence="2 3">
    <name type="scientific">Aaosphaeria arxii CBS 175.79</name>
    <dbReference type="NCBI Taxonomy" id="1450172"/>
    <lineage>
        <taxon>Eukaryota</taxon>
        <taxon>Fungi</taxon>
        <taxon>Dikarya</taxon>
        <taxon>Ascomycota</taxon>
        <taxon>Pezizomycotina</taxon>
        <taxon>Dothideomycetes</taxon>
        <taxon>Pleosporomycetidae</taxon>
        <taxon>Pleosporales</taxon>
        <taxon>Pleosporales incertae sedis</taxon>
        <taxon>Aaosphaeria</taxon>
    </lineage>
</organism>
<protein>
    <submittedName>
        <fullName evidence="2">Uncharacterized protein</fullName>
    </submittedName>
</protein>
<dbReference type="Proteomes" id="UP000799778">
    <property type="component" value="Unassembled WGS sequence"/>
</dbReference>
<evidence type="ECO:0000313" key="3">
    <source>
        <dbReference type="Proteomes" id="UP000799778"/>
    </source>
</evidence>
<keyword evidence="3" id="KW-1185">Reference proteome</keyword>
<proteinExistence type="predicted"/>
<dbReference type="EMBL" id="ML978077">
    <property type="protein sequence ID" value="KAF2009975.1"/>
    <property type="molecule type" value="Genomic_DNA"/>
</dbReference>
<sequence>MILPKRFSRWDNLISSNPAVAPSESAAQLGHTPSRLTAGRQQQQTKQKQHDRIPSQN</sequence>
<accession>A0A6A5XA92</accession>
<dbReference type="GeneID" id="54286770"/>
<evidence type="ECO:0000256" key="1">
    <source>
        <dbReference type="SAM" id="MobiDB-lite"/>
    </source>
</evidence>